<keyword evidence="3" id="KW-1185">Reference proteome</keyword>
<feature type="compositionally biased region" description="Basic and acidic residues" evidence="1">
    <location>
        <begin position="1"/>
        <end position="12"/>
    </location>
</feature>
<evidence type="ECO:0000256" key="1">
    <source>
        <dbReference type="SAM" id="MobiDB-lite"/>
    </source>
</evidence>
<name>A0AAP0GAR3_9ASPA</name>
<proteinExistence type="predicted"/>
<dbReference type="AlphaFoldDB" id="A0AAP0GAR3"/>
<feature type="compositionally biased region" description="Low complexity" evidence="1">
    <location>
        <begin position="17"/>
        <end position="26"/>
    </location>
</feature>
<gene>
    <name evidence="2" type="ORF">KSP39_PZI005664</name>
</gene>
<sequence>MEPRSVLYHERSPSPPVSTSTRSSSVSGGGGSTYTGGVTAVSENLSQKSVEKCGIGVDDWETMFFASAALLSQEQAFLRWIMGDVDNLSVPKLHHHQPFSSQQPAAEFDVPTTDVGFDIVDPVLELEPLGGISVVATPSTASLPHSGILYQSSKNNRFTGSSQLLYQNSRQG</sequence>
<dbReference type="Proteomes" id="UP001418222">
    <property type="component" value="Unassembled WGS sequence"/>
</dbReference>
<reference evidence="2 3" key="1">
    <citation type="journal article" date="2022" name="Nat. Plants">
        <title>Genomes of leafy and leafless Platanthera orchids illuminate the evolution of mycoheterotrophy.</title>
        <authorList>
            <person name="Li M.H."/>
            <person name="Liu K.W."/>
            <person name="Li Z."/>
            <person name="Lu H.C."/>
            <person name="Ye Q.L."/>
            <person name="Zhang D."/>
            <person name="Wang J.Y."/>
            <person name="Li Y.F."/>
            <person name="Zhong Z.M."/>
            <person name="Liu X."/>
            <person name="Yu X."/>
            <person name="Liu D.K."/>
            <person name="Tu X.D."/>
            <person name="Liu B."/>
            <person name="Hao Y."/>
            <person name="Liao X.Y."/>
            <person name="Jiang Y.T."/>
            <person name="Sun W.H."/>
            <person name="Chen J."/>
            <person name="Chen Y.Q."/>
            <person name="Ai Y."/>
            <person name="Zhai J.W."/>
            <person name="Wu S.S."/>
            <person name="Zhou Z."/>
            <person name="Hsiao Y.Y."/>
            <person name="Wu W.L."/>
            <person name="Chen Y.Y."/>
            <person name="Lin Y.F."/>
            <person name="Hsu J.L."/>
            <person name="Li C.Y."/>
            <person name="Wang Z.W."/>
            <person name="Zhao X."/>
            <person name="Zhong W.Y."/>
            <person name="Ma X.K."/>
            <person name="Ma L."/>
            <person name="Huang J."/>
            <person name="Chen G.Z."/>
            <person name="Huang M.Z."/>
            <person name="Huang L."/>
            <person name="Peng D.H."/>
            <person name="Luo Y.B."/>
            <person name="Zou S.Q."/>
            <person name="Chen S.P."/>
            <person name="Lan S."/>
            <person name="Tsai W.C."/>
            <person name="Van de Peer Y."/>
            <person name="Liu Z.J."/>
        </authorList>
    </citation>
    <scope>NUCLEOTIDE SEQUENCE [LARGE SCALE GENOMIC DNA]</scope>
    <source>
        <strain evidence="2">Lor287</strain>
    </source>
</reference>
<dbReference type="EMBL" id="JBBWWQ010000004">
    <property type="protein sequence ID" value="KAK8948677.1"/>
    <property type="molecule type" value="Genomic_DNA"/>
</dbReference>
<evidence type="ECO:0000313" key="3">
    <source>
        <dbReference type="Proteomes" id="UP001418222"/>
    </source>
</evidence>
<organism evidence="2 3">
    <name type="scientific">Platanthera zijinensis</name>
    <dbReference type="NCBI Taxonomy" id="2320716"/>
    <lineage>
        <taxon>Eukaryota</taxon>
        <taxon>Viridiplantae</taxon>
        <taxon>Streptophyta</taxon>
        <taxon>Embryophyta</taxon>
        <taxon>Tracheophyta</taxon>
        <taxon>Spermatophyta</taxon>
        <taxon>Magnoliopsida</taxon>
        <taxon>Liliopsida</taxon>
        <taxon>Asparagales</taxon>
        <taxon>Orchidaceae</taxon>
        <taxon>Orchidoideae</taxon>
        <taxon>Orchideae</taxon>
        <taxon>Orchidinae</taxon>
        <taxon>Platanthera</taxon>
    </lineage>
</organism>
<accession>A0AAP0GAR3</accession>
<protein>
    <submittedName>
        <fullName evidence="2">Uncharacterized protein</fullName>
    </submittedName>
</protein>
<evidence type="ECO:0000313" key="2">
    <source>
        <dbReference type="EMBL" id="KAK8948677.1"/>
    </source>
</evidence>
<comment type="caution">
    <text evidence="2">The sequence shown here is derived from an EMBL/GenBank/DDBJ whole genome shotgun (WGS) entry which is preliminary data.</text>
</comment>
<feature type="region of interest" description="Disordered" evidence="1">
    <location>
        <begin position="1"/>
        <end position="35"/>
    </location>
</feature>